<dbReference type="PROSITE" id="PS50994">
    <property type="entry name" value="INTEGRASE"/>
    <property type="match status" value="1"/>
</dbReference>
<feature type="region of interest" description="Disordered" evidence="2">
    <location>
        <begin position="708"/>
        <end position="754"/>
    </location>
</feature>
<evidence type="ECO:0000313" key="5">
    <source>
        <dbReference type="Proteomes" id="UP000593564"/>
    </source>
</evidence>
<feature type="compositionally biased region" description="Acidic residues" evidence="2">
    <location>
        <begin position="1095"/>
        <end position="1112"/>
    </location>
</feature>
<feature type="region of interest" description="Disordered" evidence="2">
    <location>
        <begin position="790"/>
        <end position="874"/>
    </location>
</feature>
<accession>A0A7J7G130</accession>
<feature type="compositionally biased region" description="Basic and acidic residues" evidence="2">
    <location>
        <begin position="1113"/>
        <end position="1125"/>
    </location>
</feature>
<evidence type="ECO:0000313" key="4">
    <source>
        <dbReference type="EMBL" id="KAF5933901.1"/>
    </source>
</evidence>
<dbReference type="EMBL" id="JACBKZ010000014">
    <property type="protein sequence ID" value="KAF5933901.1"/>
    <property type="molecule type" value="Genomic_DNA"/>
</dbReference>
<dbReference type="PANTHER" id="PTHR45835:SF99">
    <property type="entry name" value="CHROMO DOMAIN-CONTAINING PROTEIN-RELATED"/>
    <property type="match status" value="1"/>
</dbReference>
<organism evidence="4 5">
    <name type="scientific">Camellia sinensis</name>
    <name type="common">Tea plant</name>
    <name type="synonym">Thea sinensis</name>
    <dbReference type="NCBI Taxonomy" id="4442"/>
    <lineage>
        <taxon>Eukaryota</taxon>
        <taxon>Viridiplantae</taxon>
        <taxon>Streptophyta</taxon>
        <taxon>Embryophyta</taxon>
        <taxon>Tracheophyta</taxon>
        <taxon>Spermatophyta</taxon>
        <taxon>Magnoliopsida</taxon>
        <taxon>eudicotyledons</taxon>
        <taxon>Gunneridae</taxon>
        <taxon>Pentapetalae</taxon>
        <taxon>asterids</taxon>
        <taxon>Ericales</taxon>
        <taxon>Theaceae</taxon>
        <taxon>Camellia</taxon>
    </lineage>
</organism>
<gene>
    <name evidence="4" type="ORF">HYC85_030072</name>
</gene>
<evidence type="ECO:0000256" key="2">
    <source>
        <dbReference type="SAM" id="MobiDB-lite"/>
    </source>
</evidence>
<sequence length="1208" mass="134772">MKRDVAVFISKCLTCQQVKAEHQRPAGLLQPLPIAEWKWEHVTMDFVVGLPRTQLGSDAIWVVVDRLTKSAHFIPIRVRDSVDHLADLYIRDIVRLHGVPVTIVSDRDPRFTARLWQSLQSALGTKLTFSTAYHPQTDGQSERTIQILEDMLRGCVLDFSGTWERHLPLVEFAYNNSFQSSIGMAMFEALYGRPCRSPVCWAEVGDAPLLGPELVREMTEKVELIRRRLVTAQSRQKSYADRRRRPLAFEVGDHVFLKISPRRGLMRFGKSGKLSPRFIDPFEILERIREVAYRLALPPQLSRVHDVFHVSMLRKYKPDPSHVLDWTDLEVDEDVSYEERPVRVLDRKDQVLRGKTIPLVFGRSAQAGLVALERRLHTPSISYPCKTSAGVIFTLERVSLRSRGRARAGTLALERGCNSGGFGRVGGLPKPDPNCIWQFPSPPKPDHEPEHCCPSPAQALYFELGLTRIARIVRVQKPVGRSKADVFSPENEASVVLPYAQEFSIPADVHLKLAGDTDTIVPTDHTMPFPIVAFTECGLRLPLDPLFRQVLHFYKLNPMQLTINSYRVINGIIALAKQENLRITLADLQYCYTMCPLDLKDRGFVYYLKPRSTQYKIIADLLDSNKGAGDDFLIASGNWEFGPDEDAHLYPLSRTLSEGKNLHQPPKNFRQSFFPGTDLKTLLGLPIHKRKAPVLLNFIPTYKSTLPDVPRKRKKSLSPLTATTLTASTSRTDQESTSDPADPPSTSAPYLIPVPERKRRRRLVKTAEMVRPRLVVQDFLADLPTDAEAAPMQSMLPPKPKRVKKAQPKARASDAEAEDALPISKLAESKKSASTSTKRSAEGQPSGSTQSKRPRSSSATTSASKKPDVPWAPDLSLEDRPIMASESADDINVAVALSTALLLPNDLERNGKLSEYENYALMLQHSAQAIQHAHSFSMQSFENHQRLVDMKREASSMKREIRALEAKMKKLEDQAEDATKVQTLALEKAEAAEAVKKVAEAEKREAEAGRTQAEKELQQALATKEAEVKEADEKAYAQGMADVAEDYKFQVRQACNRGFSLGWTALIKKLDLPADSPLRQADAIPLPFPPPPPEGESESEADAVDEDEEKDEGEALVRKPRDAAEAKSPLPAEQVLDLTQDEVGDEAEEVSKESVQGYLSSDLFLTERSLDTTLAEIDAEIQAEKVAEEIPPESSEVPVPAAADAQES</sequence>
<proteinExistence type="predicted"/>
<dbReference type="InterPro" id="IPR036397">
    <property type="entry name" value="RNaseH_sf"/>
</dbReference>
<dbReference type="Pfam" id="PF04195">
    <property type="entry name" value="Transposase_28"/>
    <property type="match status" value="1"/>
</dbReference>
<dbReference type="SUPFAM" id="SSF53098">
    <property type="entry name" value="Ribonuclease H-like"/>
    <property type="match status" value="1"/>
</dbReference>
<dbReference type="InterPro" id="IPR001584">
    <property type="entry name" value="Integrase_cat-core"/>
</dbReference>
<dbReference type="AlphaFoldDB" id="A0A7J7G130"/>
<protein>
    <recommendedName>
        <fullName evidence="3">Integrase catalytic domain-containing protein</fullName>
    </recommendedName>
</protein>
<dbReference type="Gene3D" id="3.30.420.10">
    <property type="entry name" value="Ribonuclease H-like superfamily/Ribonuclease H"/>
    <property type="match status" value="1"/>
</dbReference>
<keyword evidence="1" id="KW-0175">Coiled coil</keyword>
<dbReference type="PANTHER" id="PTHR45835">
    <property type="entry name" value="YALI0A06105P"/>
    <property type="match status" value="1"/>
</dbReference>
<evidence type="ECO:0000256" key="1">
    <source>
        <dbReference type="SAM" id="Coils"/>
    </source>
</evidence>
<name>A0A7J7G130_CAMSI</name>
<comment type="caution">
    <text evidence="4">The sequence shown here is derived from an EMBL/GenBank/DDBJ whole genome shotgun (WGS) entry which is preliminary data.</text>
</comment>
<feature type="domain" description="Integrase catalytic" evidence="3">
    <location>
        <begin position="29"/>
        <end position="194"/>
    </location>
</feature>
<feature type="region of interest" description="Disordered" evidence="2">
    <location>
        <begin position="1080"/>
        <end position="1158"/>
    </location>
</feature>
<evidence type="ECO:0000259" key="3">
    <source>
        <dbReference type="PROSITE" id="PS50994"/>
    </source>
</evidence>
<reference evidence="4 5" key="2">
    <citation type="submission" date="2020-07" db="EMBL/GenBank/DDBJ databases">
        <title>Genome assembly of wild tea tree DASZ reveals pedigree and selection history of tea varieties.</title>
        <authorList>
            <person name="Zhang W."/>
        </authorList>
    </citation>
    <scope>NUCLEOTIDE SEQUENCE [LARGE SCALE GENOMIC DNA]</scope>
    <source>
        <strain evidence="5">cv. G240</strain>
        <tissue evidence="4">Leaf</tissue>
    </source>
</reference>
<feature type="compositionally biased region" description="Low complexity" evidence="2">
    <location>
        <begin position="717"/>
        <end position="749"/>
    </location>
</feature>
<dbReference type="InterPro" id="IPR007321">
    <property type="entry name" value="Transposase_28"/>
</dbReference>
<keyword evidence="5" id="KW-1185">Reference proteome</keyword>
<feature type="compositionally biased region" description="Acidic residues" evidence="2">
    <location>
        <begin position="1139"/>
        <end position="1148"/>
    </location>
</feature>
<dbReference type="InterPro" id="IPR056924">
    <property type="entry name" value="SH3_Tf2-1"/>
</dbReference>
<feature type="region of interest" description="Disordered" evidence="2">
    <location>
        <begin position="1187"/>
        <end position="1208"/>
    </location>
</feature>
<dbReference type="InterPro" id="IPR012337">
    <property type="entry name" value="RNaseH-like_sf"/>
</dbReference>
<dbReference type="Proteomes" id="UP000593564">
    <property type="component" value="Unassembled WGS sequence"/>
</dbReference>
<feature type="compositionally biased region" description="Low complexity" evidence="2">
    <location>
        <begin position="1192"/>
        <end position="1208"/>
    </location>
</feature>
<dbReference type="GO" id="GO:0015074">
    <property type="term" value="P:DNA integration"/>
    <property type="evidence" value="ECO:0007669"/>
    <property type="project" value="InterPro"/>
</dbReference>
<feature type="compositionally biased region" description="Basic residues" evidence="2">
    <location>
        <begin position="799"/>
        <end position="808"/>
    </location>
</feature>
<feature type="coiled-coil region" evidence="1">
    <location>
        <begin position="947"/>
        <end position="1034"/>
    </location>
</feature>
<dbReference type="Pfam" id="PF24626">
    <property type="entry name" value="SH3_Tf2-1"/>
    <property type="match status" value="1"/>
</dbReference>
<reference evidence="5" key="1">
    <citation type="journal article" date="2020" name="Nat. Commun.">
        <title>Genome assembly of wild tea tree DASZ reveals pedigree and selection history of tea varieties.</title>
        <authorList>
            <person name="Zhang W."/>
            <person name="Zhang Y."/>
            <person name="Qiu H."/>
            <person name="Guo Y."/>
            <person name="Wan H."/>
            <person name="Zhang X."/>
            <person name="Scossa F."/>
            <person name="Alseekh S."/>
            <person name="Zhang Q."/>
            <person name="Wang P."/>
            <person name="Xu L."/>
            <person name="Schmidt M.H."/>
            <person name="Jia X."/>
            <person name="Li D."/>
            <person name="Zhu A."/>
            <person name="Guo F."/>
            <person name="Chen W."/>
            <person name="Ni D."/>
            <person name="Usadel B."/>
            <person name="Fernie A.R."/>
            <person name="Wen W."/>
        </authorList>
    </citation>
    <scope>NUCLEOTIDE SEQUENCE [LARGE SCALE GENOMIC DNA]</scope>
    <source>
        <strain evidence="5">cv. G240</strain>
    </source>
</reference>
<dbReference type="GO" id="GO:0003676">
    <property type="term" value="F:nucleic acid binding"/>
    <property type="evidence" value="ECO:0007669"/>
    <property type="project" value="InterPro"/>
</dbReference>